<dbReference type="RefSeq" id="WP_245693623.1">
    <property type="nucleotide sequence ID" value="NZ_FNHF01000001.1"/>
</dbReference>
<dbReference type="GO" id="GO:0016747">
    <property type="term" value="F:acyltransferase activity, transferring groups other than amino-acyl groups"/>
    <property type="evidence" value="ECO:0007669"/>
    <property type="project" value="InterPro"/>
</dbReference>
<feature type="domain" description="N-acetyltransferase" evidence="1">
    <location>
        <begin position="10"/>
        <end position="137"/>
    </location>
</feature>
<dbReference type="InterPro" id="IPR000182">
    <property type="entry name" value="GNAT_dom"/>
</dbReference>
<organism evidence="2 3">
    <name type="scientific">Sediminibacillus halophilus</name>
    <dbReference type="NCBI Taxonomy" id="482461"/>
    <lineage>
        <taxon>Bacteria</taxon>
        <taxon>Bacillati</taxon>
        <taxon>Bacillota</taxon>
        <taxon>Bacilli</taxon>
        <taxon>Bacillales</taxon>
        <taxon>Bacillaceae</taxon>
        <taxon>Sediminibacillus</taxon>
    </lineage>
</organism>
<protein>
    <submittedName>
        <fullName evidence="2">Acetyltransferase (GNAT) domain-containing protein</fullName>
    </submittedName>
</protein>
<accession>A0A1G9M8H8</accession>
<dbReference type="STRING" id="482461.SAMN05216244_0458"/>
<reference evidence="3" key="1">
    <citation type="submission" date="2016-10" db="EMBL/GenBank/DDBJ databases">
        <authorList>
            <person name="Varghese N."/>
            <person name="Submissions S."/>
        </authorList>
    </citation>
    <scope>NUCLEOTIDE SEQUENCE [LARGE SCALE GENOMIC DNA]</scope>
    <source>
        <strain evidence="3">CGMCC 1.6199</strain>
    </source>
</reference>
<name>A0A1G9M8H8_9BACI</name>
<dbReference type="AlphaFoldDB" id="A0A1G9M8H8"/>
<dbReference type="Pfam" id="PF13508">
    <property type="entry name" value="Acetyltransf_7"/>
    <property type="match status" value="1"/>
</dbReference>
<evidence type="ECO:0000259" key="1">
    <source>
        <dbReference type="PROSITE" id="PS51186"/>
    </source>
</evidence>
<keyword evidence="3" id="KW-1185">Reference proteome</keyword>
<sequence>MEIKNGEHTVFCRTYESDDFDQIQNMNEREGWNNLVVNWETTKRAWEQSQIAYVLEDRGKVVGYIRGLTDSAITLYICELLIAKQYRGLGLGKKLLAYVYHLYPETRMEMLATSGSKEFYEKNGFRPFYGFRKMIKE</sequence>
<dbReference type="InterPro" id="IPR053144">
    <property type="entry name" value="Acetyltransferase_Butenolide"/>
</dbReference>
<dbReference type="Proteomes" id="UP000182347">
    <property type="component" value="Unassembled WGS sequence"/>
</dbReference>
<dbReference type="EMBL" id="FNHF01000001">
    <property type="protein sequence ID" value="SDL69975.1"/>
    <property type="molecule type" value="Genomic_DNA"/>
</dbReference>
<gene>
    <name evidence="2" type="ORF">SAMN05216244_0458</name>
</gene>
<dbReference type="PANTHER" id="PTHR43233:SF1">
    <property type="entry name" value="FAMILY N-ACETYLTRANSFERASE, PUTATIVE (AFU_ORTHOLOGUE AFUA_6G03350)-RELATED"/>
    <property type="match status" value="1"/>
</dbReference>
<evidence type="ECO:0000313" key="3">
    <source>
        <dbReference type="Proteomes" id="UP000182347"/>
    </source>
</evidence>
<dbReference type="CDD" id="cd04301">
    <property type="entry name" value="NAT_SF"/>
    <property type="match status" value="1"/>
</dbReference>
<dbReference type="PANTHER" id="PTHR43233">
    <property type="entry name" value="FAMILY N-ACETYLTRANSFERASE, PUTATIVE (AFU_ORTHOLOGUE AFUA_6G03350)-RELATED"/>
    <property type="match status" value="1"/>
</dbReference>
<dbReference type="InterPro" id="IPR016181">
    <property type="entry name" value="Acyl_CoA_acyltransferase"/>
</dbReference>
<dbReference type="Gene3D" id="3.40.630.30">
    <property type="match status" value="1"/>
</dbReference>
<dbReference type="SUPFAM" id="SSF55729">
    <property type="entry name" value="Acyl-CoA N-acyltransferases (Nat)"/>
    <property type="match status" value="1"/>
</dbReference>
<proteinExistence type="predicted"/>
<dbReference type="PROSITE" id="PS51186">
    <property type="entry name" value="GNAT"/>
    <property type="match status" value="1"/>
</dbReference>
<keyword evidence="2" id="KW-0808">Transferase</keyword>
<evidence type="ECO:0000313" key="2">
    <source>
        <dbReference type="EMBL" id="SDL69975.1"/>
    </source>
</evidence>